<dbReference type="InterPro" id="IPR005532">
    <property type="entry name" value="SUMF_dom"/>
</dbReference>
<evidence type="ECO:0000259" key="1">
    <source>
        <dbReference type="Pfam" id="PF03781"/>
    </source>
</evidence>
<accession>A0A6N8J1K2</accession>
<keyword evidence="3" id="KW-1185">Reference proteome</keyword>
<proteinExistence type="predicted"/>
<comment type="caution">
    <text evidence="2">The sequence shown here is derived from an EMBL/GenBank/DDBJ whole genome shotgun (WGS) entry which is preliminary data.</text>
</comment>
<dbReference type="PANTHER" id="PTHR23150">
    <property type="entry name" value="SULFATASE MODIFYING FACTOR 1, 2"/>
    <property type="match status" value="1"/>
</dbReference>
<dbReference type="InterPro" id="IPR051043">
    <property type="entry name" value="Sulfatase_Mod_Factor_Kinase"/>
</dbReference>
<dbReference type="EMBL" id="WSEL01000011">
    <property type="protein sequence ID" value="MVQ32967.1"/>
    <property type="molecule type" value="Genomic_DNA"/>
</dbReference>
<organism evidence="2 3">
    <name type="scientific">Ramlibacter pinisoli</name>
    <dbReference type="NCBI Taxonomy" id="2682844"/>
    <lineage>
        <taxon>Bacteria</taxon>
        <taxon>Pseudomonadati</taxon>
        <taxon>Pseudomonadota</taxon>
        <taxon>Betaproteobacteria</taxon>
        <taxon>Burkholderiales</taxon>
        <taxon>Comamonadaceae</taxon>
        <taxon>Ramlibacter</taxon>
    </lineage>
</organism>
<evidence type="ECO:0000313" key="2">
    <source>
        <dbReference type="EMBL" id="MVQ32967.1"/>
    </source>
</evidence>
<dbReference type="InterPro" id="IPR016187">
    <property type="entry name" value="CTDL_fold"/>
</dbReference>
<dbReference type="Pfam" id="PF03781">
    <property type="entry name" value="FGE-sulfatase"/>
    <property type="match status" value="1"/>
</dbReference>
<dbReference type="InterPro" id="IPR042095">
    <property type="entry name" value="SUMF_sf"/>
</dbReference>
<name>A0A6N8J1K2_9BURK</name>
<reference evidence="2 3" key="1">
    <citation type="submission" date="2019-12" db="EMBL/GenBank/DDBJ databases">
        <authorList>
            <person name="Huq M.A."/>
        </authorList>
    </citation>
    <scope>NUCLEOTIDE SEQUENCE [LARGE SCALE GENOMIC DNA]</scope>
    <source>
        <strain evidence="2 3">MAH-25</strain>
    </source>
</reference>
<dbReference type="GO" id="GO:0120147">
    <property type="term" value="F:formylglycine-generating oxidase activity"/>
    <property type="evidence" value="ECO:0007669"/>
    <property type="project" value="TreeGrafter"/>
</dbReference>
<feature type="domain" description="Sulfatase-modifying factor enzyme-like" evidence="1">
    <location>
        <begin position="1"/>
        <end position="267"/>
    </location>
</feature>
<dbReference type="AlphaFoldDB" id="A0A6N8J1K2"/>
<dbReference type="Gene3D" id="3.90.1580.10">
    <property type="entry name" value="paralog of FGE (formylglycine-generating enzyme)"/>
    <property type="match status" value="1"/>
</dbReference>
<sequence>MGSEAAEGFAEDGEGPVRAVQLGAFRIGRTAVTNAQFRDFVRATSYITEAEQAGSSFVFYLQLEARVRPSIRQVSRDLPWWVPVEGACWQRPAGPGSSIHQRLDHPVVQVSWNDAAAFCAWSGTRLPTEAQWEYAARGGLAGRRYPWGDEFEPDGQRRCNTWQGAFPAQPRPGWTPGTEPADAFPPNGWGLYDMAGNAWEWCADWFSADYHRVTAGQDPLHDKPTGRKSMRGGSFLCHESYCNRYRVAARGANSPGTASSNCGFRVAAAAGG</sequence>
<dbReference type="Proteomes" id="UP000469385">
    <property type="component" value="Unassembled WGS sequence"/>
</dbReference>
<evidence type="ECO:0000313" key="3">
    <source>
        <dbReference type="Proteomes" id="UP000469385"/>
    </source>
</evidence>
<protein>
    <submittedName>
        <fullName evidence="2">SUMF1/EgtB/PvdO family nonheme iron enzyme</fullName>
    </submittedName>
</protein>
<dbReference type="PANTHER" id="PTHR23150:SF19">
    <property type="entry name" value="FORMYLGLYCINE-GENERATING ENZYME"/>
    <property type="match status" value="1"/>
</dbReference>
<gene>
    <name evidence="2" type="ORF">GON04_26170</name>
</gene>
<dbReference type="SUPFAM" id="SSF56436">
    <property type="entry name" value="C-type lectin-like"/>
    <property type="match status" value="1"/>
</dbReference>